<dbReference type="InterPro" id="IPR000073">
    <property type="entry name" value="AB_hydrolase_1"/>
</dbReference>
<gene>
    <name evidence="3" type="ORF">J5N97_025807</name>
    <name evidence="4" type="ORF">J5N97_025838</name>
</gene>
<accession>A0A9D5C195</accession>
<dbReference type="PANTHER" id="PTHR10992">
    <property type="entry name" value="METHYLESTERASE FAMILY MEMBER"/>
    <property type="match status" value="1"/>
</dbReference>
<dbReference type="EMBL" id="JAGGNH010000008">
    <property type="protein sequence ID" value="KAJ0964669.1"/>
    <property type="molecule type" value="Genomic_DNA"/>
</dbReference>
<evidence type="ECO:0000256" key="1">
    <source>
        <dbReference type="ARBA" id="ARBA00022801"/>
    </source>
</evidence>
<dbReference type="AlphaFoldDB" id="A0A9D5C195"/>
<dbReference type="Pfam" id="PF12697">
    <property type="entry name" value="Abhydrolase_6"/>
    <property type="match status" value="1"/>
</dbReference>
<reference evidence="4" key="1">
    <citation type="submission" date="2021-03" db="EMBL/GenBank/DDBJ databases">
        <authorList>
            <person name="Li Z."/>
            <person name="Yang C."/>
        </authorList>
    </citation>
    <scope>NUCLEOTIDE SEQUENCE</scope>
    <source>
        <strain evidence="4">Dzin_1.0</strain>
        <tissue evidence="4">Leaf</tissue>
    </source>
</reference>
<evidence type="ECO:0000313" key="4">
    <source>
        <dbReference type="EMBL" id="KAJ0964700.1"/>
    </source>
</evidence>
<dbReference type="GO" id="GO:0080031">
    <property type="term" value="F:methyl salicylate esterase activity"/>
    <property type="evidence" value="ECO:0007669"/>
    <property type="project" value="TreeGrafter"/>
</dbReference>
<dbReference type="SUPFAM" id="SSF53474">
    <property type="entry name" value="alpha/beta-Hydrolases"/>
    <property type="match status" value="1"/>
</dbReference>
<evidence type="ECO:0000313" key="5">
    <source>
        <dbReference type="Proteomes" id="UP001085076"/>
    </source>
</evidence>
<organism evidence="4 5">
    <name type="scientific">Dioscorea zingiberensis</name>
    <dbReference type="NCBI Taxonomy" id="325984"/>
    <lineage>
        <taxon>Eukaryota</taxon>
        <taxon>Viridiplantae</taxon>
        <taxon>Streptophyta</taxon>
        <taxon>Embryophyta</taxon>
        <taxon>Tracheophyta</taxon>
        <taxon>Spermatophyta</taxon>
        <taxon>Magnoliopsida</taxon>
        <taxon>Liliopsida</taxon>
        <taxon>Dioscoreales</taxon>
        <taxon>Dioscoreaceae</taxon>
        <taxon>Dioscorea</taxon>
    </lineage>
</organism>
<dbReference type="OrthoDB" id="1263307at2759"/>
<dbReference type="InterPro" id="IPR045889">
    <property type="entry name" value="MES/HNL"/>
</dbReference>
<dbReference type="GO" id="GO:0080032">
    <property type="term" value="F:methyl jasmonate esterase activity"/>
    <property type="evidence" value="ECO:0007669"/>
    <property type="project" value="TreeGrafter"/>
</dbReference>
<dbReference type="GO" id="GO:0080030">
    <property type="term" value="F:methyl indole-3-acetate esterase activity"/>
    <property type="evidence" value="ECO:0007669"/>
    <property type="project" value="TreeGrafter"/>
</dbReference>
<dbReference type="PANTHER" id="PTHR10992:SF1032">
    <property type="entry name" value="METHYLESTERASE 17"/>
    <property type="match status" value="1"/>
</dbReference>
<protein>
    <recommendedName>
        <fullName evidence="2">AB hydrolase-1 domain-containing protein</fullName>
    </recommendedName>
</protein>
<dbReference type="FunFam" id="3.40.50.1820:FF:000025">
    <property type="entry name" value="putative methylesterase 11, chloroplastic"/>
    <property type="match status" value="1"/>
</dbReference>
<dbReference type="Proteomes" id="UP001085076">
    <property type="component" value="Miscellaneous, Linkage group lg08"/>
</dbReference>
<reference evidence="4" key="2">
    <citation type="journal article" date="2022" name="Hortic Res">
        <title>The genome of Dioscorea zingiberensis sheds light on the biosynthesis, origin and evolution of the medicinally important diosgenin saponins.</title>
        <authorList>
            <person name="Li Y."/>
            <person name="Tan C."/>
            <person name="Li Z."/>
            <person name="Guo J."/>
            <person name="Li S."/>
            <person name="Chen X."/>
            <person name="Wang C."/>
            <person name="Dai X."/>
            <person name="Yang H."/>
            <person name="Song W."/>
            <person name="Hou L."/>
            <person name="Xu J."/>
            <person name="Tong Z."/>
            <person name="Xu A."/>
            <person name="Yuan X."/>
            <person name="Wang W."/>
            <person name="Yang Q."/>
            <person name="Chen L."/>
            <person name="Sun Z."/>
            <person name="Wang K."/>
            <person name="Pan B."/>
            <person name="Chen J."/>
            <person name="Bao Y."/>
            <person name="Liu F."/>
            <person name="Qi X."/>
            <person name="Gang D.R."/>
            <person name="Wen J."/>
            <person name="Li J."/>
        </authorList>
    </citation>
    <scope>NUCLEOTIDE SEQUENCE</scope>
    <source>
        <strain evidence="4">Dzin_1.0</strain>
    </source>
</reference>
<keyword evidence="5" id="KW-1185">Reference proteome</keyword>
<dbReference type="Gene3D" id="3.40.50.1820">
    <property type="entry name" value="alpha/beta hydrolase"/>
    <property type="match status" value="1"/>
</dbReference>
<evidence type="ECO:0000313" key="3">
    <source>
        <dbReference type="EMBL" id="KAJ0964669.1"/>
    </source>
</evidence>
<dbReference type="EMBL" id="JAGGNH010000008">
    <property type="protein sequence ID" value="KAJ0964700.1"/>
    <property type="molecule type" value="Genomic_DNA"/>
</dbReference>
<dbReference type="GO" id="GO:0009694">
    <property type="term" value="P:jasmonic acid metabolic process"/>
    <property type="evidence" value="ECO:0007669"/>
    <property type="project" value="TreeGrafter"/>
</dbReference>
<comment type="caution">
    <text evidence="4">The sequence shown here is derived from an EMBL/GenBank/DDBJ whole genome shotgun (WGS) entry which is preliminary data.</text>
</comment>
<name>A0A9D5C195_9LILI</name>
<proteinExistence type="predicted"/>
<keyword evidence="1" id="KW-0378">Hydrolase</keyword>
<dbReference type="InterPro" id="IPR029058">
    <property type="entry name" value="AB_hydrolase_fold"/>
</dbReference>
<dbReference type="GO" id="GO:0009696">
    <property type="term" value="P:salicylic acid metabolic process"/>
    <property type="evidence" value="ECO:0007669"/>
    <property type="project" value="TreeGrafter"/>
</dbReference>
<evidence type="ECO:0000259" key="2">
    <source>
        <dbReference type="Pfam" id="PF12697"/>
    </source>
</evidence>
<sequence>MSALQQHFVLVHGAGHGAWCWFKLRPLLQNSGHKVSCIDLAGAGINLTDPNTIVSFHDYNQPLSHFMSCLPPNHKVVLVGHSAGGLSLTQALHEFADKISVAIFLAATMLPFGFLTEEDMTDVVADLSEYGDVYEMYYGMGPENPPTSLKLKEEFQREVLYHMSPVEDSILASMLMRPSPSMAFKTAKFLGGEEDINKVRRVYIKTMHDRMVKTEQQENMIRKWPPSEVMTIGTDHSAFFSAPEELCSLILKASTSI</sequence>
<feature type="domain" description="AB hydrolase-1" evidence="2">
    <location>
        <begin position="8"/>
        <end position="247"/>
    </location>
</feature>